<reference evidence="29" key="1">
    <citation type="journal article" date="2022" name="J. Hered.">
        <title>A De Novo Chromosome-Level Genome Assembly of the White-Tailed Deer, Odocoileus Virginianus.</title>
        <authorList>
            <person name="London E.W."/>
            <person name="Roca A.L."/>
            <person name="Novakofski J.E."/>
            <person name="Mateus-Pinilla N.E."/>
        </authorList>
    </citation>
    <scope>NUCLEOTIDE SEQUENCE [LARGE SCALE GENOMIC DNA]</scope>
</reference>
<evidence type="ECO:0000259" key="28">
    <source>
        <dbReference type="PROSITE" id="PS51718"/>
    </source>
</evidence>
<dbReference type="SUPFAM" id="SSF52540">
    <property type="entry name" value="P-loop containing nucleoside triphosphate hydrolases"/>
    <property type="match status" value="1"/>
</dbReference>
<evidence type="ECO:0000256" key="4">
    <source>
        <dbReference type="ARBA" id="ARBA00004450"/>
    </source>
</evidence>
<dbReference type="PANTHER" id="PTHR11566:SF39">
    <property type="entry name" value="DYNAMIN-1-LIKE PROTEIN"/>
    <property type="match status" value="1"/>
</dbReference>
<keyword evidence="20" id="KW-0472">Membrane</keyword>
<evidence type="ECO:0000313" key="29">
    <source>
        <dbReference type="Proteomes" id="UP001652640"/>
    </source>
</evidence>
<dbReference type="PRINTS" id="PR00195">
    <property type="entry name" value="DYNAMIN"/>
</dbReference>
<feature type="domain" description="GED" evidence="27">
    <location>
        <begin position="620"/>
        <end position="711"/>
    </location>
</feature>
<gene>
    <name evidence="30" type="primary">DNM1L</name>
</gene>
<dbReference type="InterPro" id="IPR030381">
    <property type="entry name" value="G_DYNAMIN_dom"/>
</dbReference>
<keyword evidence="21" id="KW-0576">Peroxisome</keyword>
<dbReference type="InterPro" id="IPR001401">
    <property type="entry name" value="Dynamin_GTPase"/>
</dbReference>
<evidence type="ECO:0000256" key="15">
    <source>
        <dbReference type="ARBA" id="ARBA00023034"/>
    </source>
</evidence>
<dbReference type="PROSITE" id="PS51718">
    <property type="entry name" value="G_DYNAMIN_2"/>
    <property type="match status" value="1"/>
</dbReference>
<evidence type="ECO:0000256" key="10">
    <source>
        <dbReference type="ARBA" id="ARBA00022490"/>
    </source>
</evidence>
<comment type="subcellular location">
    <subcellularLocation>
        <location evidence="5">Cytoplasm</location>
        <location evidence="5">Cytosol</location>
    </subcellularLocation>
    <subcellularLocation>
        <location evidence="3">Cytoplasmic vesicle</location>
        <location evidence="3">Secretory vesicle</location>
        <location evidence="3">Synaptic vesicle membrane</location>
    </subcellularLocation>
    <subcellularLocation>
        <location evidence="1">Endomembrane system</location>
        <topology evidence="1">Peripheral membrane protein</topology>
    </subcellularLocation>
    <subcellularLocation>
        <location evidence="6">Golgi apparatus</location>
    </subcellularLocation>
    <subcellularLocation>
        <location evidence="7">Membrane</location>
        <location evidence="7">Clathrin-coated pit</location>
    </subcellularLocation>
    <subcellularLocation>
        <location evidence="4">Mitochondrion outer membrane</location>
        <topology evidence="4">Peripheral membrane protein</topology>
    </subcellularLocation>
    <subcellularLocation>
        <location evidence="2">Peroxisome</location>
    </subcellularLocation>
</comment>
<evidence type="ECO:0000256" key="13">
    <source>
        <dbReference type="ARBA" id="ARBA00022801"/>
    </source>
</evidence>
<keyword evidence="17" id="KW-0446">Lipid-binding</keyword>
<feature type="region of interest" description="Disordered" evidence="26">
    <location>
        <begin position="537"/>
        <end position="564"/>
    </location>
</feature>
<evidence type="ECO:0000256" key="21">
    <source>
        <dbReference type="ARBA" id="ARBA00023140"/>
    </source>
</evidence>
<dbReference type="InterPro" id="IPR003130">
    <property type="entry name" value="GED"/>
</dbReference>
<evidence type="ECO:0000256" key="12">
    <source>
        <dbReference type="ARBA" id="ARBA00022787"/>
    </source>
</evidence>
<comment type="catalytic activity">
    <reaction evidence="24">
        <text>GTP + H2O = GDP + phosphate + H(+)</text>
        <dbReference type="Rhea" id="RHEA:19669"/>
        <dbReference type="ChEBI" id="CHEBI:15377"/>
        <dbReference type="ChEBI" id="CHEBI:15378"/>
        <dbReference type="ChEBI" id="CHEBI:37565"/>
        <dbReference type="ChEBI" id="CHEBI:43474"/>
        <dbReference type="ChEBI" id="CHEBI:58189"/>
        <dbReference type="EC" id="3.6.5.5"/>
    </reaction>
</comment>
<dbReference type="PROSITE" id="PS51388">
    <property type="entry name" value="GED"/>
    <property type="match status" value="1"/>
</dbReference>
<evidence type="ECO:0000256" key="18">
    <source>
        <dbReference type="ARBA" id="ARBA00023128"/>
    </source>
</evidence>
<dbReference type="Pfam" id="PF02212">
    <property type="entry name" value="GED"/>
    <property type="match status" value="1"/>
</dbReference>
<dbReference type="GeneID" id="110146086"/>
<evidence type="ECO:0000313" key="30">
    <source>
        <dbReference type="RefSeq" id="XP_070310015.1"/>
    </source>
</evidence>
<evidence type="ECO:0000256" key="23">
    <source>
        <dbReference type="ARBA" id="ARBA00023329"/>
    </source>
</evidence>
<evidence type="ECO:0000256" key="3">
    <source>
        <dbReference type="ARBA" id="ARBA00004432"/>
    </source>
</evidence>
<keyword evidence="12" id="KW-1000">Mitochondrion outer membrane</keyword>
<evidence type="ECO:0000256" key="14">
    <source>
        <dbReference type="ARBA" id="ARBA00023018"/>
    </source>
</evidence>
<dbReference type="Pfam" id="PF00350">
    <property type="entry name" value="Dynamin_N"/>
    <property type="match status" value="1"/>
</dbReference>
<keyword evidence="29" id="KW-1185">Reference proteome</keyword>
<dbReference type="InterPro" id="IPR000375">
    <property type="entry name" value="Dynamin_stalk"/>
</dbReference>
<evidence type="ECO:0000256" key="6">
    <source>
        <dbReference type="ARBA" id="ARBA00004555"/>
    </source>
</evidence>
<dbReference type="CDD" id="cd08771">
    <property type="entry name" value="DLP_1"/>
    <property type="match status" value="1"/>
</dbReference>
<comment type="similarity">
    <text evidence="25">Belongs to the TRAFAC class dynamin-like GTPase superfamily. Dynamin/Fzo/YdjA family.</text>
</comment>
<organism evidence="29 30">
    <name type="scientific">Odocoileus virginianus</name>
    <name type="common">White-tailed deer</name>
    <dbReference type="NCBI Taxonomy" id="9874"/>
    <lineage>
        <taxon>Eukaryota</taxon>
        <taxon>Metazoa</taxon>
        <taxon>Chordata</taxon>
        <taxon>Craniata</taxon>
        <taxon>Vertebrata</taxon>
        <taxon>Euteleostomi</taxon>
        <taxon>Mammalia</taxon>
        <taxon>Eutheria</taxon>
        <taxon>Laurasiatheria</taxon>
        <taxon>Artiodactyla</taxon>
        <taxon>Ruminantia</taxon>
        <taxon>Pecora</taxon>
        <taxon>Cervidae</taxon>
        <taxon>Odocoileinae</taxon>
        <taxon>Odocoileus</taxon>
    </lineage>
</organism>
<evidence type="ECO:0000256" key="8">
    <source>
        <dbReference type="ARBA" id="ARBA00011980"/>
    </source>
</evidence>
<dbReference type="PANTHER" id="PTHR11566">
    <property type="entry name" value="DYNAMIN"/>
    <property type="match status" value="1"/>
</dbReference>
<evidence type="ECO:0000256" key="20">
    <source>
        <dbReference type="ARBA" id="ARBA00023136"/>
    </source>
</evidence>
<evidence type="ECO:0000256" key="1">
    <source>
        <dbReference type="ARBA" id="ARBA00004184"/>
    </source>
</evidence>
<evidence type="ECO:0000256" key="2">
    <source>
        <dbReference type="ARBA" id="ARBA00004275"/>
    </source>
</evidence>
<evidence type="ECO:0000256" key="25">
    <source>
        <dbReference type="RuleBase" id="RU003932"/>
    </source>
</evidence>
<evidence type="ECO:0000256" key="19">
    <source>
        <dbReference type="ARBA" id="ARBA00023134"/>
    </source>
</evidence>
<sequence>MEALIPVINKLQDVFNTVGADIIQLPQIVVVGTQSSGKSSVLESLVGRDLLPRGTGIVTRRPLILQLVHVSPEDKRKTTGEENDPATWKNSRHLSKGVEAEEWGKFLHTKNKLYTDFDEIRQEIENETERISGNNKGVSPEPIHLKIFSPNVVNLTLVDLPGMTKVPVGDQPKDIELQIRELILRFISNPNSIILAVTAANTDMATSEALKISREVDPDGRRTLAVITKLDLMDAGTDAMDVLMGRVIPVKLGIIGVVNRSQLDINNKKSVTDSIRDEYAFLQKKYPSLANRNGTKYLARTLNRLLMHHIRDCLPELKTRINVLAAQYQSLLNSYGEPVDDKSATLLQLITKFATEYCNTIEGTAKYIETSELCGGARICYIFHETFGRTLESVDPLGGLNTIDILTAIRNATGPRPALFVPEVSFELLVKRQIKRLEEPSLRCVELVHEEMQRIIQHCSNYSTQELLRFPKLHDAIVEVVTCLLRKRLPVTNEMVHNLVAIELAYINTKHPDFADACGLMNNNIEEQRRNRLARELPSAVSRDKVASGGGGVGDAVQEPTTGNWRGMLKTSKAEELLAEEKSKPIPIMPASPQKGHAVNLLDVPVPVARKLSAREQRDCEVIERLIKSYFLIVRKNIQDSVPKAVMHFLVNHVKDTLQSELVGQLYKSSLLDDLLTESEDMAQRRKEAADMLKALQGASQIIAEIRETHLW</sequence>
<dbReference type="InterPro" id="IPR022812">
    <property type="entry name" value="Dynamin"/>
</dbReference>
<protein>
    <recommendedName>
        <fullName evidence="9">Dynamin-1-like protein</fullName>
        <ecNumber evidence="8">3.6.5.5</ecNumber>
    </recommendedName>
</protein>
<keyword evidence="19 25" id="KW-0342">GTP-binding</keyword>
<dbReference type="SMART" id="SM00302">
    <property type="entry name" value="GED"/>
    <property type="match status" value="1"/>
</dbReference>
<evidence type="ECO:0000256" key="26">
    <source>
        <dbReference type="SAM" id="MobiDB-lite"/>
    </source>
</evidence>
<dbReference type="InterPro" id="IPR019762">
    <property type="entry name" value="Dynamin_GTPase_CS"/>
</dbReference>
<keyword evidence="10" id="KW-0963">Cytoplasm</keyword>
<dbReference type="PROSITE" id="PS00410">
    <property type="entry name" value="G_DYNAMIN_1"/>
    <property type="match status" value="1"/>
</dbReference>
<dbReference type="Gene3D" id="1.20.120.1240">
    <property type="entry name" value="Dynamin, middle domain"/>
    <property type="match status" value="1"/>
</dbReference>
<dbReference type="Pfam" id="PF01031">
    <property type="entry name" value="Dynamin_M"/>
    <property type="match status" value="1"/>
</dbReference>
<evidence type="ECO:0000256" key="17">
    <source>
        <dbReference type="ARBA" id="ARBA00023121"/>
    </source>
</evidence>
<dbReference type="SMART" id="SM00053">
    <property type="entry name" value="DYNc"/>
    <property type="match status" value="1"/>
</dbReference>
<evidence type="ECO:0000256" key="24">
    <source>
        <dbReference type="ARBA" id="ARBA00048040"/>
    </source>
</evidence>
<keyword evidence="18" id="KW-0496">Mitochondrion</keyword>
<keyword evidence="23" id="KW-0968">Cytoplasmic vesicle</keyword>
<dbReference type="InterPro" id="IPR027417">
    <property type="entry name" value="P-loop_NTPase"/>
</dbReference>
<dbReference type="EC" id="3.6.5.5" evidence="8"/>
<keyword evidence="22" id="KW-0168">Coated pit</keyword>
<keyword evidence="11 25" id="KW-0547">Nucleotide-binding</keyword>
<evidence type="ECO:0000256" key="22">
    <source>
        <dbReference type="ARBA" id="ARBA00023176"/>
    </source>
</evidence>
<keyword evidence="15" id="KW-0333">Golgi apparatus</keyword>
<dbReference type="InterPro" id="IPR045063">
    <property type="entry name" value="Dynamin_N"/>
</dbReference>
<accession>A0ABM4H370</accession>
<dbReference type="Gene3D" id="3.40.50.300">
    <property type="entry name" value="P-loop containing nucleotide triphosphate hydrolases"/>
    <property type="match status" value="1"/>
</dbReference>
<dbReference type="Proteomes" id="UP001652640">
    <property type="component" value="Chromosome 23"/>
</dbReference>
<keyword evidence="13" id="KW-0378">Hydrolase</keyword>
<evidence type="ECO:0000256" key="11">
    <source>
        <dbReference type="ARBA" id="ARBA00022741"/>
    </source>
</evidence>
<keyword evidence="16" id="KW-0090">Biological rhythms</keyword>
<keyword evidence="14" id="KW-0770">Synapse</keyword>
<evidence type="ECO:0000256" key="7">
    <source>
        <dbReference type="ARBA" id="ARBA00004600"/>
    </source>
</evidence>
<dbReference type="RefSeq" id="XP_070310015.1">
    <property type="nucleotide sequence ID" value="XM_070453914.1"/>
</dbReference>
<feature type="domain" description="Dynamin-type G" evidence="28">
    <location>
        <begin position="22"/>
        <end position="315"/>
    </location>
</feature>
<evidence type="ECO:0000256" key="16">
    <source>
        <dbReference type="ARBA" id="ARBA00023108"/>
    </source>
</evidence>
<dbReference type="InterPro" id="IPR020850">
    <property type="entry name" value="GED_dom"/>
</dbReference>
<name>A0ABM4H370_ODOVR</name>
<evidence type="ECO:0000259" key="27">
    <source>
        <dbReference type="PROSITE" id="PS51388"/>
    </source>
</evidence>
<reference evidence="30" key="2">
    <citation type="submission" date="2025-08" db="UniProtKB">
        <authorList>
            <consortium name="RefSeq"/>
        </authorList>
    </citation>
    <scope>IDENTIFICATION</scope>
    <source>
        <tissue evidence="30">Tongue muscle</tissue>
    </source>
</reference>
<evidence type="ECO:0000256" key="9">
    <source>
        <dbReference type="ARBA" id="ARBA00018833"/>
    </source>
</evidence>
<evidence type="ECO:0000256" key="5">
    <source>
        <dbReference type="ARBA" id="ARBA00004514"/>
    </source>
</evidence>
<proteinExistence type="inferred from homology"/>